<dbReference type="STRING" id="1220924.W2RTM9"/>
<dbReference type="RefSeq" id="XP_008718465.1">
    <property type="nucleotide sequence ID" value="XM_008720243.1"/>
</dbReference>
<reference evidence="2 3" key="1">
    <citation type="submission" date="2013-03" db="EMBL/GenBank/DDBJ databases">
        <title>The Genome Sequence of Phialophora europaea CBS 101466.</title>
        <authorList>
            <consortium name="The Broad Institute Genomics Platform"/>
            <person name="Cuomo C."/>
            <person name="de Hoog S."/>
            <person name="Gorbushina A."/>
            <person name="Walker B."/>
            <person name="Young S.K."/>
            <person name="Zeng Q."/>
            <person name="Gargeya S."/>
            <person name="Fitzgerald M."/>
            <person name="Haas B."/>
            <person name="Abouelleil A."/>
            <person name="Allen A.W."/>
            <person name="Alvarado L."/>
            <person name="Arachchi H.M."/>
            <person name="Berlin A.M."/>
            <person name="Chapman S.B."/>
            <person name="Gainer-Dewar J."/>
            <person name="Goldberg J."/>
            <person name="Griggs A."/>
            <person name="Gujja S."/>
            <person name="Hansen M."/>
            <person name="Howarth C."/>
            <person name="Imamovic A."/>
            <person name="Ireland A."/>
            <person name="Larimer J."/>
            <person name="McCowan C."/>
            <person name="Murphy C."/>
            <person name="Pearson M."/>
            <person name="Poon T.W."/>
            <person name="Priest M."/>
            <person name="Roberts A."/>
            <person name="Saif S."/>
            <person name="Shea T."/>
            <person name="Sisk P."/>
            <person name="Sykes S."/>
            <person name="Wortman J."/>
            <person name="Nusbaum C."/>
            <person name="Birren B."/>
        </authorList>
    </citation>
    <scope>NUCLEOTIDE SEQUENCE [LARGE SCALE GENOMIC DNA]</scope>
    <source>
        <strain evidence="2 3">CBS 101466</strain>
    </source>
</reference>
<organism evidence="2 3">
    <name type="scientific">Cyphellophora europaea (strain CBS 101466)</name>
    <name type="common">Phialophora europaea</name>
    <dbReference type="NCBI Taxonomy" id="1220924"/>
    <lineage>
        <taxon>Eukaryota</taxon>
        <taxon>Fungi</taxon>
        <taxon>Dikarya</taxon>
        <taxon>Ascomycota</taxon>
        <taxon>Pezizomycotina</taxon>
        <taxon>Eurotiomycetes</taxon>
        <taxon>Chaetothyriomycetidae</taxon>
        <taxon>Chaetothyriales</taxon>
        <taxon>Cyphellophoraceae</taxon>
        <taxon>Cyphellophora</taxon>
    </lineage>
</organism>
<dbReference type="eggNOG" id="ENOG502R3N6">
    <property type="taxonomic scope" value="Eukaryota"/>
</dbReference>
<dbReference type="Proteomes" id="UP000030752">
    <property type="component" value="Unassembled WGS sequence"/>
</dbReference>
<dbReference type="AlphaFoldDB" id="W2RTM9"/>
<feature type="compositionally biased region" description="Polar residues" evidence="1">
    <location>
        <begin position="1"/>
        <end position="10"/>
    </location>
</feature>
<keyword evidence="3" id="KW-1185">Reference proteome</keyword>
<feature type="region of interest" description="Disordered" evidence="1">
    <location>
        <begin position="1"/>
        <end position="26"/>
    </location>
</feature>
<accession>W2RTM9</accession>
<protein>
    <recommendedName>
        <fullName evidence="4">F-box domain-containing protein</fullName>
    </recommendedName>
</protein>
<proteinExistence type="predicted"/>
<evidence type="ECO:0000313" key="3">
    <source>
        <dbReference type="Proteomes" id="UP000030752"/>
    </source>
</evidence>
<gene>
    <name evidence="2" type="ORF">HMPREF1541_05906</name>
</gene>
<evidence type="ECO:0000313" key="2">
    <source>
        <dbReference type="EMBL" id="ETN39680.1"/>
    </source>
</evidence>
<dbReference type="GeneID" id="19973245"/>
<dbReference type="OrthoDB" id="3199516at2759"/>
<sequence>MTQAIMTGTSTDDRLGDPFAPNVGSSRATMPAEVMAQHMKQQDYTTADVDRKRPLQLLDLNEDILQAILREVTHTNDLTALALTHSTLHDLVIPHIYSRFDIVWPEANTHIESRVGVDALTYGLATLVMASDVFGEAPYQQRPPRARQNGGGPKNIRRGNHFAQYTKKFSLGNGPADWVSEYLITKEGGKMLGTLVALAVGRMRNLEAFIWDMPTGVLRDVWLALASLGNRDDGNNCRLEKVWVRWHENATEGSPLASPPPTGQGVAGATTNIPAILYGTANALFQIPPYPRVEFPTFSILPPLKSLTVLDIDEKPYVEEMAVLVENSLHKLRELRIGLADHAQYDAWTMPLEDRSIIPAPLIPLDGNSQQQGGIMGILVHRFCDPTQPSRAESSTSINTLGLSKPMVDITETPVPTNIKSASEEHENNEIGQLSRLMSDHSLADLSLTETPSLYISKQRRNADQQPPAFGTTLAADVHPTVSRRMQLDTLELERIYLSVPSLSRGIDWTHLKSITLLGCRNHESLWKELRRKFTPPNRTRTPSSTSRAVSGGLSSIFSPRNLTPLSKESIPAEEYRLNIKKIHTDTVSPSLIQFIKNALAPDSLEWLFLQENTTYKSSVSIDAIYRGAIRRHRGSLRKLLIDSGSRKDEEPGPASWRRWVLNRELLGYITSGKMRLRELCMSIDYKDWHYFLQRLPQLSSLRSLHINHIADHVHGTFDSREAALQVLDIVSLRPDLEICYLGIQRQCFEVLEYNAAQRSAGPHPLTVVNADHELDSDDNDETVEEIDDDNDFDVEISQGEETEDESQDRAGKMAFKLREILFYDDKVSIFRARHGRL</sequence>
<evidence type="ECO:0000256" key="1">
    <source>
        <dbReference type="SAM" id="MobiDB-lite"/>
    </source>
</evidence>
<evidence type="ECO:0008006" key="4">
    <source>
        <dbReference type="Google" id="ProtNLM"/>
    </source>
</evidence>
<name>W2RTM9_CYPE1</name>
<dbReference type="HOGENOM" id="CLU_007899_0_0_1"/>
<dbReference type="VEuPathDB" id="FungiDB:HMPREF1541_05906"/>
<dbReference type="InParanoid" id="W2RTM9"/>
<dbReference type="EMBL" id="KB822721">
    <property type="protein sequence ID" value="ETN39680.1"/>
    <property type="molecule type" value="Genomic_DNA"/>
</dbReference>